<organism evidence="1 2">
    <name type="scientific">Danxiaibacter flavus</name>
    <dbReference type="NCBI Taxonomy" id="3049108"/>
    <lineage>
        <taxon>Bacteria</taxon>
        <taxon>Pseudomonadati</taxon>
        <taxon>Bacteroidota</taxon>
        <taxon>Chitinophagia</taxon>
        <taxon>Chitinophagales</taxon>
        <taxon>Chitinophagaceae</taxon>
        <taxon>Danxiaibacter</taxon>
    </lineage>
</organism>
<keyword evidence="2" id="KW-1185">Reference proteome</keyword>
<dbReference type="RefSeq" id="WP_369329697.1">
    <property type="nucleotide sequence ID" value="NZ_JAULBC010000003.1"/>
</dbReference>
<dbReference type="Proteomes" id="UP001560573">
    <property type="component" value="Unassembled WGS sequence"/>
</dbReference>
<evidence type="ECO:0000313" key="1">
    <source>
        <dbReference type="EMBL" id="MEX6688288.1"/>
    </source>
</evidence>
<gene>
    <name evidence="1" type="ORF">QTN47_12315</name>
</gene>
<reference evidence="1 2" key="1">
    <citation type="submission" date="2023-07" db="EMBL/GenBank/DDBJ databases">
        <authorList>
            <person name="Lian W.-H."/>
        </authorList>
    </citation>
    <scope>NUCLEOTIDE SEQUENCE [LARGE SCALE GENOMIC DNA]</scope>
    <source>
        <strain evidence="1 2">SYSU DXS3180</strain>
    </source>
</reference>
<proteinExistence type="predicted"/>
<evidence type="ECO:0000313" key="2">
    <source>
        <dbReference type="Proteomes" id="UP001560573"/>
    </source>
</evidence>
<name>A0ABV3ZEP2_9BACT</name>
<comment type="caution">
    <text evidence="1">The sequence shown here is derived from an EMBL/GenBank/DDBJ whole genome shotgun (WGS) entry which is preliminary data.</text>
</comment>
<accession>A0ABV3ZEP2</accession>
<protein>
    <submittedName>
        <fullName evidence="1">Uncharacterized protein</fullName>
    </submittedName>
</protein>
<sequence>MKSNANLSVLFMENETLKELASRPMVEETIALDDVVKTMKIFGPADLWQVHRLRRPRISRKKFVL</sequence>
<dbReference type="EMBL" id="JAULBC010000003">
    <property type="protein sequence ID" value="MEX6688288.1"/>
    <property type="molecule type" value="Genomic_DNA"/>
</dbReference>